<dbReference type="Pfam" id="PF17749">
    <property type="entry name" value="MIP-T3_C"/>
    <property type="match status" value="1"/>
</dbReference>
<dbReference type="KEGG" id="aaf:AURANDRAFT_72499"/>
<dbReference type="eggNOG" id="KOG3809">
    <property type="taxonomic scope" value="Eukaryota"/>
</dbReference>
<evidence type="ECO:0000256" key="3">
    <source>
        <dbReference type="ARBA" id="ARBA00022490"/>
    </source>
</evidence>
<dbReference type="GO" id="GO:0048731">
    <property type="term" value="P:system development"/>
    <property type="evidence" value="ECO:0007669"/>
    <property type="project" value="UniProtKB-ARBA"/>
</dbReference>
<dbReference type="InterPro" id="IPR041476">
    <property type="entry name" value="TRAF3IP1_C"/>
</dbReference>
<dbReference type="FunFam" id="1.10.418.50:FF:000001">
    <property type="entry name" value="TRAF3-interacting protein 1 isoform X1"/>
    <property type="match status" value="1"/>
</dbReference>
<dbReference type="eggNOG" id="KOG1124">
    <property type="taxonomic scope" value="Eukaryota"/>
</dbReference>
<evidence type="ECO:0000256" key="9">
    <source>
        <dbReference type="ARBA" id="ARBA00070492"/>
    </source>
</evidence>
<protein>
    <recommendedName>
        <fullName evidence="9">TRAF3-interacting protein 1</fullName>
    </recommendedName>
</protein>
<evidence type="ECO:0000256" key="8">
    <source>
        <dbReference type="ARBA" id="ARBA00043971"/>
    </source>
</evidence>
<dbReference type="RefSeq" id="XP_009040789.1">
    <property type="nucleotide sequence ID" value="XM_009042541.1"/>
</dbReference>
<dbReference type="GO" id="GO:0048513">
    <property type="term" value="P:animal organ development"/>
    <property type="evidence" value="ECO:0007669"/>
    <property type="project" value="UniProtKB-ARBA"/>
</dbReference>
<dbReference type="EMBL" id="GL833150">
    <property type="protein sequence ID" value="EGB04537.1"/>
    <property type="molecule type" value="Genomic_DNA"/>
</dbReference>
<dbReference type="GO" id="GO:0008017">
    <property type="term" value="F:microtubule binding"/>
    <property type="evidence" value="ECO:0007669"/>
    <property type="project" value="InterPro"/>
</dbReference>
<dbReference type="Proteomes" id="UP000002729">
    <property type="component" value="Unassembled WGS sequence"/>
</dbReference>
<feature type="compositionally biased region" description="Acidic residues" evidence="11">
    <location>
        <begin position="1084"/>
        <end position="1094"/>
    </location>
</feature>
<dbReference type="InterPro" id="IPR011990">
    <property type="entry name" value="TPR-like_helical_dom_sf"/>
</dbReference>
<dbReference type="InterPro" id="IPR042576">
    <property type="entry name" value="TRAF3IP1_N_sf"/>
</dbReference>
<dbReference type="OrthoDB" id="10258914at2759"/>
<dbReference type="GO" id="GO:0060271">
    <property type="term" value="P:cilium assembly"/>
    <property type="evidence" value="ECO:0007669"/>
    <property type="project" value="TreeGrafter"/>
</dbReference>
<evidence type="ECO:0000256" key="10">
    <source>
        <dbReference type="PROSITE-ProRule" id="PRU00339"/>
    </source>
</evidence>
<evidence type="ECO:0000256" key="7">
    <source>
        <dbReference type="ARBA" id="ARBA00023273"/>
    </source>
</evidence>
<dbReference type="GO" id="GO:0070507">
    <property type="term" value="P:regulation of microtubule cytoskeleton organization"/>
    <property type="evidence" value="ECO:0007669"/>
    <property type="project" value="TreeGrafter"/>
</dbReference>
<keyword evidence="10" id="KW-0802">TPR repeat</keyword>
<dbReference type="Pfam" id="PF13432">
    <property type="entry name" value="TPR_16"/>
    <property type="match status" value="1"/>
</dbReference>
<feature type="repeat" description="TPR" evidence="10">
    <location>
        <begin position="428"/>
        <end position="461"/>
    </location>
</feature>
<evidence type="ECO:0000313" key="15">
    <source>
        <dbReference type="Proteomes" id="UP000002729"/>
    </source>
</evidence>
<feature type="domain" description="TRAF3-interacting protein 1 C-terminal" evidence="13">
    <location>
        <begin position="1124"/>
        <end position="1272"/>
    </location>
</feature>
<dbReference type="GO" id="GO:0042073">
    <property type="term" value="P:intraciliary transport"/>
    <property type="evidence" value="ECO:0007669"/>
    <property type="project" value="TreeGrafter"/>
</dbReference>
<dbReference type="AlphaFoldDB" id="F0YK37"/>
<comment type="similarity">
    <text evidence="8">Belongs to the TRAF3IP1 family.</text>
</comment>
<evidence type="ECO:0000313" key="14">
    <source>
        <dbReference type="EMBL" id="EGB04537.1"/>
    </source>
</evidence>
<dbReference type="GO" id="GO:0036064">
    <property type="term" value="C:ciliary basal body"/>
    <property type="evidence" value="ECO:0007669"/>
    <property type="project" value="TreeGrafter"/>
</dbReference>
<dbReference type="InterPro" id="IPR018799">
    <property type="entry name" value="TRAF3IP1"/>
</dbReference>
<keyword evidence="3" id="KW-0963">Cytoplasm</keyword>
<evidence type="ECO:0000256" key="11">
    <source>
        <dbReference type="SAM" id="MobiDB-lite"/>
    </source>
</evidence>
<evidence type="ECO:0000256" key="5">
    <source>
        <dbReference type="ARBA" id="ARBA00023054"/>
    </source>
</evidence>
<evidence type="ECO:0000256" key="1">
    <source>
        <dbReference type="ARBA" id="ARBA00004120"/>
    </source>
</evidence>
<accession>F0YK37</accession>
<dbReference type="InterPro" id="IPR040468">
    <property type="entry name" value="TRAF3IP1_N"/>
</dbReference>
<dbReference type="PROSITE" id="PS50005">
    <property type="entry name" value="TPR"/>
    <property type="match status" value="2"/>
</dbReference>
<dbReference type="PANTHER" id="PTHR31363:SF0">
    <property type="entry name" value="TRAF3-INTERACTING PROTEIN 1"/>
    <property type="match status" value="1"/>
</dbReference>
<proteinExistence type="inferred from homology"/>
<feature type="region of interest" description="Disordered" evidence="11">
    <location>
        <begin position="773"/>
        <end position="822"/>
    </location>
</feature>
<evidence type="ECO:0000259" key="13">
    <source>
        <dbReference type="Pfam" id="PF17749"/>
    </source>
</evidence>
<dbReference type="InParanoid" id="F0YK37"/>
<feature type="repeat" description="TPR" evidence="10">
    <location>
        <begin position="86"/>
        <end position="119"/>
    </location>
</feature>
<dbReference type="SMART" id="SM00028">
    <property type="entry name" value="TPR"/>
    <property type="match status" value="10"/>
</dbReference>
<gene>
    <name evidence="14" type="ORF">AURANDRAFT_72499</name>
</gene>
<dbReference type="Pfam" id="PF10243">
    <property type="entry name" value="MIP-T3"/>
    <property type="match status" value="2"/>
</dbReference>
<name>F0YK37_AURAN</name>
<dbReference type="GO" id="GO:0030992">
    <property type="term" value="C:intraciliary transport particle B"/>
    <property type="evidence" value="ECO:0007669"/>
    <property type="project" value="TreeGrafter"/>
</dbReference>
<evidence type="ECO:0000256" key="4">
    <source>
        <dbReference type="ARBA" id="ARBA00022794"/>
    </source>
</evidence>
<dbReference type="GO" id="GO:0005930">
    <property type="term" value="C:axoneme"/>
    <property type="evidence" value="ECO:0007669"/>
    <property type="project" value="UniProtKB-SubCell"/>
</dbReference>
<dbReference type="Gene3D" id="1.25.40.10">
    <property type="entry name" value="Tetratricopeptide repeat domain"/>
    <property type="match status" value="4"/>
</dbReference>
<feature type="region of interest" description="Disordered" evidence="11">
    <location>
        <begin position="1082"/>
        <end position="1102"/>
    </location>
</feature>
<dbReference type="InterPro" id="IPR019734">
    <property type="entry name" value="TPR_rpt"/>
</dbReference>
<organism evidence="15">
    <name type="scientific">Aureococcus anophagefferens</name>
    <name type="common">Harmful bloom alga</name>
    <dbReference type="NCBI Taxonomy" id="44056"/>
    <lineage>
        <taxon>Eukaryota</taxon>
        <taxon>Sar</taxon>
        <taxon>Stramenopiles</taxon>
        <taxon>Ochrophyta</taxon>
        <taxon>Pelagophyceae</taxon>
        <taxon>Pelagomonadales</taxon>
        <taxon>Pelagomonadaceae</taxon>
        <taxon>Aureococcus</taxon>
    </lineage>
</organism>
<dbReference type="GeneID" id="20228737"/>
<dbReference type="Gene3D" id="1.10.418.50">
    <property type="entry name" value="Microtubule-binding protein MIP-T3"/>
    <property type="match status" value="2"/>
</dbReference>
<reference evidence="14 15" key="1">
    <citation type="journal article" date="2011" name="Proc. Natl. Acad. Sci. U.S.A.">
        <title>Niche of harmful alga Aureococcus anophagefferens revealed through ecogenomics.</title>
        <authorList>
            <person name="Gobler C.J."/>
            <person name="Berry D.L."/>
            <person name="Dyhrman S.T."/>
            <person name="Wilhelm S.W."/>
            <person name="Salamov A."/>
            <person name="Lobanov A.V."/>
            <person name="Zhang Y."/>
            <person name="Collier J.L."/>
            <person name="Wurch L.L."/>
            <person name="Kustka A.B."/>
            <person name="Dill B.D."/>
            <person name="Shah M."/>
            <person name="VerBerkmoes N.C."/>
            <person name="Kuo A."/>
            <person name="Terry A."/>
            <person name="Pangilinan J."/>
            <person name="Lindquist E.A."/>
            <person name="Lucas S."/>
            <person name="Paulsen I.T."/>
            <person name="Hattenrath-Lehmann T.K."/>
            <person name="Talmage S.C."/>
            <person name="Walker E.A."/>
            <person name="Koch F."/>
            <person name="Burson A.M."/>
            <person name="Marcoval M.A."/>
            <person name="Tang Y.Z."/>
            <person name="Lecleir G.R."/>
            <person name="Coyne K.J."/>
            <person name="Berg G.M."/>
            <person name="Bertrand E.M."/>
            <person name="Saito M.A."/>
            <person name="Gladyshev V.N."/>
            <person name="Grigoriev I.V."/>
        </authorList>
    </citation>
    <scope>NUCLEOTIDE SEQUENCE [LARGE SCALE GENOMIC DNA]</scope>
    <source>
        <strain evidence="15">CCMP 1984</strain>
    </source>
</reference>
<evidence type="ECO:0000256" key="6">
    <source>
        <dbReference type="ARBA" id="ARBA00023212"/>
    </source>
</evidence>
<keyword evidence="7" id="KW-0966">Cell projection</keyword>
<keyword evidence="4" id="KW-0970">Cilium biogenesis/degradation</keyword>
<comment type="subcellular location">
    <subcellularLocation>
        <location evidence="2">Cytoplasm</location>
        <location evidence="2">Cytoskeleton</location>
        <location evidence="2">Cilium axoneme</location>
    </subcellularLocation>
    <subcellularLocation>
        <location evidence="1">Cytoplasm</location>
        <location evidence="1">Cytoskeleton</location>
        <location evidence="1">Cilium basal body</location>
    </subcellularLocation>
</comment>
<dbReference type="SUPFAM" id="SSF48452">
    <property type="entry name" value="TPR-like"/>
    <property type="match status" value="3"/>
</dbReference>
<feature type="region of interest" description="Disordered" evidence="11">
    <location>
        <begin position="969"/>
        <end position="994"/>
    </location>
</feature>
<keyword evidence="15" id="KW-1185">Reference proteome</keyword>
<dbReference type="PANTHER" id="PTHR31363">
    <property type="entry name" value="TRAF3-INTERACTING PROTEIN 1"/>
    <property type="match status" value="1"/>
</dbReference>
<feature type="domain" description="TRAF3-interacting protein 1 N-terminal" evidence="12">
    <location>
        <begin position="830"/>
        <end position="938"/>
    </location>
</feature>
<feature type="domain" description="TRAF3-interacting protein 1 N-terminal" evidence="12">
    <location>
        <begin position="632"/>
        <end position="731"/>
    </location>
</feature>
<keyword evidence="6" id="KW-0206">Cytoskeleton</keyword>
<keyword evidence="5" id="KW-0175">Coiled coil</keyword>
<sequence length="1279" mass="141970">MSADQHLEHARAHLIDATKHGNHRSVELAILDLNRAIFLRPRDPKAYAIRGDSFSRLYDLHSAIIDLRYVVVQGQGVHAAVRHRLATILDLRGFCWLRAGDARAALECFKEASQLDPLSSRFFAHCAIAHTKLKEFDAALRHISRAIDLDTNLVSGNSPDPSYAEQFVLRAKLYWALGLIDVGIKDMSMAMSLAPDHIEVRRFNDMMQRKSAELYRTALNHMMHHDFSSAIKLLTAALRIAPRDIKLLVTRASAHRQAGACDIALVDLSQASTAFCHSMRPSSRTVEEQANSSSLQDHEPFQLVRQRILAYNNLALEAMHDHRPADALLLFNRVIKAEVSLTRRTGSTHCTDHRFYVNRGDCFMALGQTTLAVADFNVAFAVAPHDWAVTSRLSMMHYNIGASLFNEGNFAGAEVELSAAIKRNPKVAQYFACRGQASYYQHKFDAARLDFQSALHLDPSLHEIRVHLQQFTSAQRISSARDLLDAQIPEIPPNKNRHRESTRFPPLETPSRISLAMEQQKKAKAVVTALRVPPCIEKDTRLWNMALSPCIWAFPVVPPQDGASLPFRLSCKDFHRVHPALQSPDCGCSSVQLVLYFLRILFVRPPSVLYSGFPLTSWQLTVDSKGAMSLEDEILKTQQMLQPLIDRPQLKEKVSAVTKKTGFAEDLYEGEELESGSIKDKDAKLSYLKKIVDCVSICFGEELDVRGAKVVAGLEPEKTNQFLQKLAQCASSSSLDFREATRLTLRGTSATPSGIPRLCNETKLDSKQADALVELKDERSTNDVPPASRAGARGGADSKGVEPPSRQGGMGMGPSGLDEQIEACDGTPATTRALLEPIISRPKLLDKLLSKPPFRFLHDVISEVIRRTAFGSGLYNDVESDSSKVTDKAAKIEYLAKMVKLVGMQLNTIVEARPAKIVSGLEPNNTNRLLQLLAIAASSAPNSERAVQAVLASEECGGGSSAVQIKNEYKDDESPKQEQMTFTADHRERDPEPSFASAAREEEINMGGVQTKEVAYAHTKDEDPITQLASEGDLGIAQPKRSTRPTTARRRPPKYKEKGLEVEMNDAKNSNDVLDTKTTIMIDGDNDDDEDPGADESLHGNKADARYGLLTDDALAASGKSKLVREIQEEERAAAKKVDEEKDDGSGGIRFGRIDRAVAGSKDKLSEADLQELQYTIQVLCQSTNPLGKCMDYVHEDLATMNKELDKWEQDFKSHAVQLEHEMKITDDTTQPLKLKLKELKEKIFDEQKSTRSVKARILKQEERIGDLLRMVCACAFRG</sequence>
<evidence type="ECO:0000259" key="12">
    <source>
        <dbReference type="Pfam" id="PF10243"/>
    </source>
</evidence>
<evidence type="ECO:0000256" key="2">
    <source>
        <dbReference type="ARBA" id="ARBA00004430"/>
    </source>
</evidence>